<dbReference type="EMBL" id="CP013232">
    <property type="protein sequence ID" value="AMO95640.1"/>
    <property type="molecule type" value="Genomic_DNA"/>
</dbReference>
<organism evidence="1">
    <name type="scientific">Collimonas fungivorans</name>
    <dbReference type="NCBI Taxonomy" id="158899"/>
    <lineage>
        <taxon>Bacteria</taxon>
        <taxon>Pseudomonadati</taxon>
        <taxon>Pseudomonadota</taxon>
        <taxon>Betaproteobacteria</taxon>
        <taxon>Burkholderiales</taxon>
        <taxon>Oxalobacteraceae</taxon>
        <taxon>Collimonas</taxon>
    </lineage>
</organism>
<dbReference type="PATRIC" id="fig|158899.10.peg.2977"/>
<sequence length="43" mass="5149">MGYCEQDNMFQYGKYNFYYCGRDCHEAVRRHTAIDVFCGAKEK</sequence>
<evidence type="ECO:0000313" key="2">
    <source>
        <dbReference type="Proteomes" id="UP000072421"/>
    </source>
</evidence>
<evidence type="ECO:0000313" key="1">
    <source>
        <dbReference type="EMBL" id="AMO95640.1"/>
    </source>
</evidence>
<protein>
    <submittedName>
        <fullName evidence="1">Uncharacterized protein</fullName>
    </submittedName>
</protein>
<accession>A0A127PCV4</accession>
<name>A0A127PCV4_9BURK</name>
<reference evidence="1 2" key="1">
    <citation type="submission" date="2015-11" db="EMBL/GenBank/DDBJ databases">
        <title>Exploring the genomic traits of fungus-feeding bacterial genus Collimonas.</title>
        <authorList>
            <person name="Song C."/>
            <person name="Schmidt R."/>
            <person name="de Jager V."/>
            <person name="Krzyzanowska D."/>
            <person name="Jongedijk E."/>
            <person name="Cankar K."/>
            <person name="Beekwilder J."/>
            <person name="van Veen A."/>
            <person name="de Boer W."/>
            <person name="van Veen J.A."/>
            <person name="Garbeva P."/>
        </authorList>
    </citation>
    <scope>NUCLEOTIDE SEQUENCE [LARGE SCALE GENOMIC DNA]</scope>
    <source>
        <strain evidence="1 2">Ter6</strain>
    </source>
</reference>
<dbReference type="Proteomes" id="UP000072421">
    <property type="component" value="Chromosome"/>
</dbReference>
<proteinExistence type="predicted"/>
<gene>
    <name evidence="1" type="ORF">CFter6_2981</name>
</gene>
<dbReference type="AlphaFoldDB" id="A0A127PCV4"/>